<feature type="transmembrane region" description="Helical" evidence="1">
    <location>
        <begin position="44"/>
        <end position="64"/>
    </location>
</feature>
<dbReference type="RefSeq" id="WP_131271997.1">
    <property type="nucleotide sequence ID" value="NZ_SJOA01000026.1"/>
</dbReference>
<dbReference type="EMBL" id="SJOA01000026">
    <property type="protein sequence ID" value="TCB55552.1"/>
    <property type="molecule type" value="Genomic_DNA"/>
</dbReference>
<feature type="transmembrane region" description="Helical" evidence="1">
    <location>
        <begin position="7"/>
        <end position="24"/>
    </location>
</feature>
<comment type="caution">
    <text evidence="2">The sequence shown here is derived from an EMBL/GenBank/DDBJ whole genome shotgun (WGS) entry which is preliminary data.</text>
</comment>
<proteinExistence type="predicted"/>
<keyword evidence="1" id="KW-0472">Membrane</keyword>
<organism evidence="2 3">
    <name type="scientific">Acinetobacter terrae</name>
    <dbReference type="NCBI Taxonomy" id="2731247"/>
    <lineage>
        <taxon>Bacteria</taxon>
        <taxon>Pseudomonadati</taxon>
        <taxon>Pseudomonadota</taxon>
        <taxon>Gammaproteobacteria</taxon>
        <taxon>Moraxellales</taxon>
        <taxon>Moraxellaceae</taxon>
        <taxon>Acinetobacter</taxon>
        <taxon>Acinetobacter Taxon 24</taxon>
    </lineage>
</organism>
<accession>A0A4R0EG54</accession>
<dbReference type="AlphaFoldDB" id="A0A4R0EG54"/>
<evidence type="ECO:0000256" key="1">
    <source>
        <dbReference type="SAM" id="Phobius"/>
    </source>
</evidence>
<dbReference type="OrthoDB" id="10016948at2"/>
<dbReference type="Proteomes" id="UP000291380">
    <property type="component" value="Unassembled WGS sequence"/>
</dbReference>
<protein>
    <submittedName>
        <fullName evidence="2">Uncharacterized protein</fullName>
    </submittedName>
</protein>
<keyword evidence="1" id="KW-0812">Transmembrane</keyword>
<evidence type="ECO:0000313" key="2">
    <source>
        <dbReference type="EMBL" id="TCB55552.1"/>
    </source>
</evidence>
<name>A0A4R0EG54_9GAMM</name>
<reference evidence="2 3" key="1">
    <citation type="submission" date="2019-02" db="EMBL/GenBank/DDBJ databases">
        <title>High diversity of culturable Acinetobacter species in natural soil and water ecosystems.</title>
        <authorList>
            <person name="Radolfova-Krizova L."/>
            <person name="Nemec A."/>
        </authorList>
    </citation>
    <scope>NUCLEOTIDE SEQUENCE [LARGE SCALE GENOMIC DNA]</scope>
    <source>
        <strain evidence="2 3">ANC 4281</strain>
    </source>
</reference>
<sequence length="228" mass="26636">MKTKTKGILAAIGFICSIGAYYYLSLAIEWIWSDICAKHYCMKTLSLAEFLSIEAAAIGVYFVVTSLDDWKHQDKYNNAKNRIAILNQLQPMITIGFGMKLCNFYTVRKGEIENKVTKIDTERNYVVECFNAYLQDTQIFKQIQDLDRENYYVKNCLYQEDFDVVIKHAHKFISNCCNAIHALDITENDLTQDYYHYLNRVYINNRAEEHIFKTKLADLNKKLNKVIS</sequence>
<gene>
    <name evidence="2" type="ORF">E0H85_14805</name>
</gene>
<keyword evidence="1" id="KW-1133">Transmembrane helix</keyword>
<evidence type="ECO:0000313" key="3">
    <source>
        <dbReference type="Proteomes" id="UP000291380"/>
    </source>
</evidence>